<dbReference type="OrthoDB" id="539995at2759"/>
<dbReference type="GO" id="GO:0006511">
    <property type="term" value="P:ubiquitin-dependent protein catabolic process"/>
    <property type="evidence" value="ECO:0007669"/>
    <property type="project" value="TreeGrafter"/>
</dbReference>
<comment type="caution">
    <text evidence="2">The sequence shown here is derived from an EMBL/GenBank/DDBJ whole genome shotgun (WGS) entry which is preliminary data.</text>
</comment>
<dbReference type="PANTHER" id="PTHR12498">
    <property type="entry name" value="N-TERMINAL ASPARAGINE AMIDOHYDROLASE"/>
    <property type="match status" value="1"/>
</dbReference>
<gene>
    <name evidence="2" type="ORF">BOX15_Mlig020674g2</name>
    <name evidence="3" type="ORF">BOX15_Mlig025121g2</name>
</gene>
<dbReference type="EMBL" id="NIVC01000942">
    <property type="protein sequence ID" value="PAA74525.1"/>
    <property type="molecule type" value="Genomic_DNA"/>
</dbReference>
<dbReference type="Pfam" id="PF14736">
    <property type="entry name" value="N_Asn_amidohyd"/>
    <property type="match status" value="1"/>
</dbReference>
<sequence length="325" mass="34928">MVVYLDSNSRPLSSTDLSSPKSALSTVLSCPALAQSALRLVSTPPIQAGPAGLLYLHQRECAFVRRTDPAVQLLASDDATTCHLVAVRNPATGDTLLCHFDGAGASSLVFIVDERFCGSGSSGSVELDLHLVGGFPDSRGESASLTQELLQAFRRSRLRFRLRTACLAPSNGARRGADNLVYPVITGLVMSVADGSLTPAKVPLPVRGPWQALRGLRFLSREEVVFEVYDPDSHCLVLRPFDYSGSQIFDAYADAPDSALAKLSTSPRQEPPHFVANLRQALRFGRANKRPARQVFHLGDIVERPLPGGLWQHGAGAAESDLKTA</sequence>
<accession>A0A267ED51</accession>
<protein>
    <submittedName>
        <fullName evidence="2">Uncharacterized protein</fullName>
    </submittedName>
</protein>
<organism evidence="2 4">
    <name type="scientific">Macrostomum lignano</name>
    <dbReference type="NCBI Taxonomy" id="282301"/>
    <lineage>
        <taxon>Eukaryota</taxon>
        <taxon>Metazoa</taxon>
        <taxon>Spiralia</taxon>
        <taxon>Lophotrochozoa</taxon>
        <taxon>Platyhelminthes</taxon>
        <taxon>Rhabditophora</taxon>
        <taxon>Macrostomorpha</taxon>
        <taxon>Macrostomida</taxon>
        <taxon>Macrostomidae</taxon>
        <taxon>Macrostomum</taxon>
    </lineage>
</organism>
<reference evidence="2 4" key="1">
    <citation type="submission" date="2017-06" db="EMBL/GenBank/DDBJ databases">
        <title>A platform for efficient transgenesis in Macrostomum lignano, a flatworm model organism for stem cell research.</title>
        <authorList>
            <person name="Berezikov E."/>
        </authorList>
    </citation>
    <scope>NUCLEOTIDE SEQUENCE [LARGE SCALE GENOMIC DNA]</scope>
    <source>
        <strain evidence="2">DV1</strain>
        <tissue evidence="2">Whole organism</tissue>
    </source>
</reference>
<evidence type="ECO:0000313" key="4">
    <source>
        <dbReference type="Proteomes" id="UP000215902"/>
    </source>
</evidence>
<evidence type="ECO:0000313" key="3">
    <source>
        <dbReference type="EMBL" id="PAA74525.1"/>
    </source>
</evidence>
<evidence type="ECO:0000256" key="1">
    <source>
        <dbReference type="SAM" id="MobiDB-lite"/>
    </source>
</evidence>
<dbReference type="GO" id="GO:0008418">
    <property type="term" value="F:protein-N-terminal asparagine amidohydrolase activity"/>
    <property type="evidence" value="ECO:0007669"/>
    <property type="project" value="InterPro"/>
</dbReference>
<dbReference type="Proteomes" id="UP000215902">
    <property type="component" value="Unassembled WGS sequence"/>
</dbReference>
<name>A0A267ED51_9PLAT</name>
<dbReference type="EMBL" id="NIVC01002262">
    <property type="protein sequence ID" value="PAA59438.1"/>
    <property type="molecule type" value="Genomic_DNA"/>
</dbReference>
<dbReference type="InterPro" id="IPR026750">
    <property type="entry name" value="NTAN1"/>
</dbReference>
<proteinExistence type="predicted"/>
<dbReference type="GO" id="GO:0005634">
    <property type="term" value="C:nucleus"/>
    <property type="evidence" value="ECO:0007669"/>
    <property type="project" value="TreeGrafter"/>
</dbReference>
<dbReference type="STRING" id="282301.A0A267ED51"/>
<dbReference type="PANTHER" id="PTHR12498:SF0">
    <property type="entry name" value="PROTEIN N-TERMINAL ASPARAGINE AMIDOHYDROLASE"/>
    <property type="match status" value="1"/>
</dbReference>
<keyword evidence="4" id="KW-1185">Reference proteome</keyword>
<feature type="region of interest" description="Disordered" evidence="1">
    <location>
        <begin position="1"/>
        <end position="21"/>
    </location>
</feature>
<evidence type="ECO:0000313" key="2">
    <source>
        <dbReference type="EMBL" id="PAA59438.1"/>
    </source>
</evidence>
<dbReference type="AlphaFoldDB" id="A0A267ED51"/>